<accession>A0A1T4X4X1</accession>
<evidence type="ECO:0000313" key="2">
    <source>
        <dbReference type="Proteomes" id="UP000189733"/>
    </source>
</evidence>
<dbReference type="EMBL" id="FUYA01000023">
    <property type="protein sequence ID" value="SKA84596.1"/>
    <property type="molecule type" value="Genomic_DNA"/>
</dbReference>
<proteinExistence type="predicted"/>
<name>A0A1T4X4X1_9BACT</name>
<keyword evidence="2" id="KW-1185">Reference proteome</keyword>
<evidence type="ECO:0000313" key="1">
    <source>
        <dbReference type="EMBL" id="SKA84596.1"/>
    </source>
</evidence>
<sequence>MIHILNSLAHKGNLTKKATFQSPFLLSSSHPSKIHIVPHVLLPDPYGPDFSDAECRDFPGVHEIIEMAFGAIQNIARVLPVQLSSFHIFHSVISSRTSSDARRVWPAV</sequence>
<feature type="non-terminal residue" evidence="1">
    <location>
        <position position="108"/>
    </location>
</feature>
<organism evidence="1 2">
    <name type="scientific">Desulfobaculum bizertense DSM 18034</name>
    <dbReference type="NCBI Taxonomy" id="1121442"/>
    <lineage>
        <taxon>Bacteria</taxon>
        <taxon>Pseudomonadati</taxon>
        <taxon>Thermodesulfobacteriota</taxon>
        <taxon>Desulfovibrionia</taxon>
        <taxon>Desulfovibrionales</taxon>
        <taxon>Desulfovibrionaceae</taxon>
        <taxon>Desulfobaculum</taxon>
    </lineage>
</organism>
<dbReference type="AlphaFoldDB" id="A0A1T4X4X1"/>
<reference evidence="1 2" key="1">
    <citation type="submission" date="2017-02" db="EMBL/GenBank/DDBJ databases">
        <authorList>
            <person name="Peterson S.W."/>
        </authorList>
    </citation>
    <scope>NUCLEOTIDE SEQUENCE [LARGE SCALE GENOMIC DNA]</scope>
    <source>
        <strain evidence="1 2">DSM 18034</strain>
    </source>
</reference>
<protein>
    <submittedName>
        <fullName evidence="1">Uncharacterized protein</fullName>
    </submittedName>
</protein>
<gene>
    <name evidence="1" type="ORF">SAMN02745702_02975</name>
</gene>
<dbReference type="Proteomes" id="UP000189733">
    <property type="component" value="Unassembled WGS sequence"/>
</dbReference>